<name>A0A8H4M727_9EURO</name>
<dbReference type="OrthoDB" id="5412996at2759"/>
<evidence type="ECO:0000313" key="3">
    <source>
        <dbReference type="Proteomes" id="UP000653565"/>
    </source>
</evidence>
<sequence>MQAQICPDDVAWEKAEETSDNWLAQFLELDIFIITHNRGDATEFAILKKGSYNISHQYPIPFVLHSGTKQESPLELSPFIMMDYIENEMKMYDALNTPGCPKEERGILDPNIDEHKLEMLYSQLADTTYDTTSSYIETLADLNIEHLVHQRNDAVESANDCRRRSVARHLLRKLARDKRLTNPLLEKGPFKIGCDDLRPVNVLLNENMKIIGVVHWEFTYAVPAEFSSAPPWWLLIEKSEVWPKGIEDWTRVFDHHLKTFLRATRAGEDTAIYPGQLKEDQRLFAFDAIYWQKIDTQFFGPTQSPKEAWKYRLDLLDEKTKDEMEQLVARKLEEMKTRILAWDPDEYTGFSPAFEETERKAKEEKANADEPDEADKVENSRVKVKKR</sequence>
<comment type="caution">
    <text evidence="2">The sequence shown here is derived from an EMBL/GenBank/DDBJ whole genome shotgun (WGS) entry which is preliminary data.</text>
</comment>
<proteinExistence type="predicted"/>
<keyword evidence="3" id="KW-1185">Reference proteome</keyword>
<dbReference type="EMBL" id="JAAAPX010000087">
    <property type="protein sequence ID" value="KAF4232690.1"/>
    <property type="molecule type" value="Genomic_DNA"/>
</dbReference>
<feature type="region of interest" description="Disordered" evidence="1">
    <location>
        <begin position="347"/>
        <end position="387"/>
    </location>
</feature>
<accession>A0A8H4M727</accession>
<feature type="compositionally biased region" description="Basic and acidic residues" evidence="1">
    <location>
        <begin position="356"/>
        <end position="381"/>
    </location>
</feature>
<evidence type="ECO:0008006" key="4">
    <source>
        <dbReference type="Google" id="ProtNLM"/>
    </source>
</evidence>
<protein>
    <recommendedName>
        <fullName evidence="4">Aminoglycoside phosphotransferase domain-containing protein</fullName>
    </recommendedName>
</protein>
<reference evidence="2" key="2">
    <citation type="submission" date="2020-04" db="EMBL/GenBank/DDBJ databases">
        <authorList>
            <person name="Santos R.A.C."/>
            <person name="Steenwyk J.L."/>
            <person name="Rivero-Menendez O."/>
            <person name="Mead M.E."/>
            <person name="Silva L.P."/>
            <person name="Bastos R.W."/>
            <person name="Alastruey-Izquierdo A."/>
            <person name="Goldman G.H."/>
            <person name="Rokas A."/>
        </authorList>
    </citation>
    <scope>NUCLEOTIDE SEQUENCE</scope>
    <source>
        <strain evidence="2">CNM-CM6805</strain>
    </source>
</reference>
<dbReference type="AlphaFoldDB" id="A0A8H4M727"/>
<evidence type="ECO:0000313" key="2">
    <source>
        <dbReference type="EMBL" id="KAF4232690.1"/>
    </source>
</evidence>
<evidence type="ECO:0000256" key="1">
    <source>
        <dbReference type="SAM" id="MobiDB-lite"/>
    </source>
</evidence>
<gene>
    <name evidence="2" type="ORF">CNMCM6805_009713</name>
</gene>
<dbReference type="PANTHER" id="PTHR21310">
    <property type="entry name" value="AMINOGLYCOSIDE PHOSPHOTRANSFERASE-RELATED-RELATED"/>
    <property type="match status" value="1"/>
</dbReference>
<organism evidence="2 3">
    <name type="scientific">Aspergillus fumigatiaffinis</name>
    <dbReference type="NCBI Taxonomy" id="340414"/>
    <lineage>
        <taxon>Eukaryota</taxon>
        <taxon>Fungi</taxon>
        <taxon>Dikarya</taxon>
        <taxon>Ascomycota</taxon>
        <taxon>Pezizomycotina</taxon>
        <taxon>Eurotiomycetes</taxon>
        <taxon>Eurotiomycetidae</taxon>
        <taxon>Eurotiales</taxon>
        <taxon>Aspergillaceae</taxon>
        <taxon>Aspergillus</taxon>
        <taxon>Aspergillus subgen. Fumigati</taxon>
    </lineage>
</organism>
<dbReference type="PANTHER" id="PTHR21310:SF37">
    <property type="entry name" value="AMINOGLYCOSIDE PHOSPHOTRANSFERASE DOMAIN-CONTAINING PROTEIN"/>
    <property type="match status" value="1"/>
</dbReference>
<dbReference type="Proteomes" id="UP000653565">
    <property type="component" value="Unassembled WGS sequence"/>
</dbReference>
<dbReference type="InterPro" id="IPR051678">
    <property type="entry name" value="AGP_Transferase"/>
</dbReference>
<reference evidence="2" key="1">
    <citation type="journal article" date="2020" name="bioRxiv">
        <title>Genomic and phenotypic heterogeneity of clinical isolates of the human pathogens Aspergillus fumigatus, Aspergillus lentulus and Aspergillus fumigatiaffinis.</title>
        <authorList>
            <person name="dos Santos R.A.C."/>
            <person name="Steenwyk J.L."/>
            <person name="Rivero-Menendez O."/>
            <person name="Mead M.E."/>
            <person name="Silva L.P."/>
            <person name="Bastos R.W."/>
            <person name="Alastruey-Izquierdo A."/>
            <person name="Goldman G.H."/>
            <person name="Rokas A."/>
        </authorList>
    </citation>
    <scope>NUCLEOTIDE SEQUENCE</scope>
    <source>
        <strain evidence="2">CNM-CM6805</strain>
    </source>
</reference>